<reference evidence="2 3" key="1">
    <citation type="submission" date="2018-05" db="EMBL/GenBank/DDBJ databases">
        <title>Pedobacter paludis sp. nov., isolated from wetland soil.</title>
        <authorList>
            <person name="Zhang Y."/>
            <person name="Wang G."/>
        </authorList>
    </citation>
    <scope>NUCLEOTIDE SEQUENCE [LARGE SCALE GENOMIC DNA]</scope>
    <source>
        <strain evidence="2 3">KCTC22721</strain>
    </source>
</reference>
<feature type="signal peptide" evidence="1">
    <location>
        <begin position="1"/>
        <end position="19"/>
    </location>
</feature>
<dbReference type="EMBL" id="QGNZ01000001">
    <property type="protein sequence ID" value="PWS28587.1"/>
    <property type="molecule type" value="Genomic_DNA"/>
</dbReference>
<evidence type="ECO:0000313" key="2">
    <source>
        <dbReference type="EMBL" id="PWS28587.1"/>
    </source>
</evidence>
<gene>
    <name evidence="2" type="ORF">DHW03_01670</name>
</gene>
<keyword evidence="1" id="KW-0732">Signal</keyword>
<evidence type="ECO:0000313" key="3">
    <source>
        <dbReference type="Proteomes" id="UP000245379"/>
    </source>
</evidence>
<dbReference type="Proteomes" id="UP000245379">
    <property type="component" value="Unassembled WGS sequence"/>
</dbReference>
<dbReference type="OrthoDB" id="1442641at2"/>
<feature type="chain" id="PRO_5016247995" evidence="1">
    <location>
        <begin position="20"/>
        <end position="475"/>
    </location>
</feature>
<proteinExistence type="predicted"/>
<organism evidence="2 3">
    <name type="scientific">Pedobacter yonginense</name>
    <dbReference type="NCBI Taxonomy" id="651869"/>
    <lineage>
        <taxon>Bacteria</taxon>
        <taxon>Pseudomonadati</taxon>
        <taxon>Bacteroidota</taxon>
        <taxon>Sphingobacteriia</taxon>
        <taxon>Sphingobacteriales</taxon>
        <taxon>Sphingobacteriaceae</taxon>
        <taxon>Pedobacter</taxon>
    </lineage>
</organism>
<accession>A0A317ER21</accession>
<sequence>MKKMLLAALVMLLFINAKAAINVQFGYLNAAGETLAISLKNDMVISEMKTFKDLKAFTISSALTTGHFLRIKINGETFADYKTSGEIKKYEAKNTIIEKEINIEHWDSSSGTEVQVSEDLVKFKILPIKESKVITETNSDGTDGCAGCLIAGKYQEIYAALGLEQTPFGLYQKGSKTIHLFFDQDGNSIGSTVPQGIANAKYVIHIIYAFSSADTKPIRYSIKQKSGSFNGSLNFENENIRKGGLNFQGGKTYDAAAEKTFLLGTATDDLSFDIIATKDDGTTVKKATLESYTIKMSPVYHGSFDVGLLKTDLINPTFSNIASPSGSGMVVKQTDASSKGVVTIMASYYASPVIILRHLLMGKKSDVPFYKLGSRNYLDDHKFYERIYPTLGVGISNKTFENFFYGFNFELARGLNLFAGWHYGKVNTFEMPGFQAGVTAVSPEQFEYYKNTTWKNQGAIGVKIDAMIFKNLFGL</sequence>
<name>A0A317ER21_9SPHI</name>
<comment type="caution">
    <text evidence="2">The sequence shown here is derived from an EMBL/GenBank/DDBJ whole genome shotgun (WGS) entry which is preliminary data.</text>
</comment>
<dbReference type="AlphaFoldDB" id="A0A317ER21"/>
<protein>
    <submittedName>
        <fullName evidence="2">Uncharacterized protein</fullName>
    </submittedName>
</protein>
<keyword evidence="3" id="KW-1185">Reference proteome</keyword>
<dbReference type="RefSeq" id="WP_109924018.1">
    <property type="nucleotide sequence ID" value="NZ_QGNZ01000001.1"/>
</dbReference>
<evidence type="ECO:0000256" key="1">
    <source>
        <dbReference type="SAM" id="SignalP"/>
    </source>
</evidence>